<reference evidence="2 3" key="1">
    <citation type="submission" date="2014-09" db="EMBL/GenBank/DDBJ databases">
        <title>Draft Genome Sequence of Draconibacterium sp. JN14CK-3.</title>
        <authorList>
            <person name="Dong C."/>
            <person name="Lai Q."/>
            <person name="Shao Z."/>
        </authorList>
    </citation>
    <scope>NUCLEOTIDE SEQUENCE [LARGE SCALE GENOMIC DNA]</scope>
    <source>
        <strain evidence="2 3">JN14CK-3</strain>
    </source>
</reference>
<accession>A0A0D8JCW8</accession>
<proteinExistence type="predicted"/>
<evidence type="ECO:0000256" key="1">
    <source>
        <dbReference type="SAM" id="Phobius"/>
    </source>
</evidence>
<dbReference type="OrthoDB" id="1112848at2"/>
<feature type="transmembrane region" description="Helical" evidence="1">
    <location>
        <begin position="127"/>
        <end position="145"/>
    </location>
</feature>
<organism evidence="2 3">
    <name type="scientific">Draconibacterium sediminis</name>
    <dbReference type="NCBI Taxonomy" id="1544798"/>
    <lineage>
        <taxon>Bacteria</taxon>
        <taxon>Pseudomonadati</taxon>
        <taxon>Bacteroidota</taxon>
        <taxon>Bacteroidia</taxon>
        <taxon>Marinilabiliales</taxon>
        <taxon>Prolixibacteraceae</taxon>
        <taxon>Draconibacterium</taxon>
    </lineage>
</organism>
<keyword evidence="1" id="KW-0472">Membrane</keyword>
<feature type="transmembrane region" description="Helical" evidence="1">
    <location>
        <begin position="371"/>
        <end position="390"/>
    </location>
</feature>
<comment type="caution">
    <text evidence="2">The sequence shown here is derived from an EMBL/GenBank/DDBJ whole genome shotgun (WGS) entry which is preliminary data.</text>
</comment>
<feature type="transmembrane region" description="Helical" evidence="1">
    <location>
        <begin position="176"/>
        <end position="207"/>
    </location>
</feature>
<dbReference type="STRING" id="1544798.LH29_03535"/>
<sequence length="527" mass="61467">MKVEIKNKNVLFLFILLLVSLLYNYHEIILKGPWFPHMWRATDCLSIAVNYYKEGLNFFEPEVHWTGPNGNGKTISEFPIIYYTVAKLWTLFGKQYFIYRGLNILLVFSGLFSLYKISYRILKDNFWAIFIPIFLFSSPALVFYTNNFLPNAPAFGLSLTGILCYFLFNDTGKKKWIWIAVACFTIAGLLKITSLIIVVAFFSFQLLQTITDFRKSGFQITKQLSKFVPYILIGTIIFVWVKYTDHYNSTNNRIFLQDLFPIWDLNQEERNEIWKSLYFTLLPSFFNKKALAVIGILLLINVIFLVKKGSNYLLIIFISFIGATLYILLWFKAFDVHDYYLINLLILIPLILLGFLSEFKNRFTVVFKSKLLKLIAFAGVVTLIYLTSMMNRLKYDVNDPILKYDIALSEAEKELYAYKQYKYRNTTEALESITPYLRSLGINREDLVISIPDNSINISLVLMDQKGFTDYGYVPTKGKPKERIEEFKSIGAKYLIVNDIDEIGHQEFKPYLQNKIGEYKNVSIFKL</sequence>
<dbReference type="RefSeq" id="WP_045026109.1">
    <property type="nucleotide sequence ID" value="NZ_JRHC01000001.1"/>
</dbReference>
<feature type="transmembrane region" description="Helical" evidence="1">
    <location>
        <begin position="227"/>
        <end position="243"/>
    </location>
</feature>
<gene>
    <name evidence="2" type="ORF">LH29_03535</name>
</gene>
<keyword evidence="1" id="KW-1133">Transmembrane helix</keyword>
<protein>
    <recommendedName>
        <fullName evidence="4">Glycosyltransferase RgtA/B/C/D-like domain-containing protein</fullName>
    </recommendedName>
</protein>
<name>A0A0D8JCW8_9BACT</name>
<feature type="transmembrane region" description="Helical" evidence="1">
    <location>
        <begin position="97"/>
        <end position="115"/>
    </location>
</feature>
<dbReference type="EMBL" id="JRHC01000001">
    <property type="protein sequence ID" value="KJF44564.1"/>
    <property type="molecule type" value="Genomic_DNA"/>
</dbReference>
<keyword evidence="3" id="KW-1185">Reference proteome</keyword>
<feature type="transmembrane region" description="Helical" evidence="1">
    <location>
        <begin position="290"/>
        <end position="306"/>
    </location>
</feature>
<evidence type="ECO:0000313" key="2">
    <source>
        <dbReference type="EMBL" id="KJF44564.1"/>
    </source>
</evidence>
<keyword evidence="1" id="KW-0812">Transmembrane</keyword>
<feature type="transmembrane region" description="Helical" evidence="1">
    <location>
        <begin position="339"/>
        <end position="359"/>
    </location>
</feature>
<dbReference type="AlphaFoldDB" id="A0A0D8JCW8"/>
<feature type="transmembrane region" description="Helical" evidence="1">
    <location>
        <begin position="313"/>
        <end position="333"/>
    </location>
</feature>
<evidence type="ECO:0008006" key="4">
    <source>
        <dbReference type="Google" id="ProtNLM"/>
    </source>
</evidence>
<evidence type="ECO:0000313" key="3">
    <source>
        <dbReference type="Proteomes" id="UP000032544"/>
    </source>
</evidence>
<dbReference type="Proteomes" id="UP000032544">
    <property type="component" value="Unassembled WGS sequence"/>
</dbReference>